<sequence>MPIRWKCIFSSTELDLGRPNDPKIAKLASLANQEN</sequence>
<accession>A0A0A8Z2G8</accession>
<reference evidence="1" key="2">
    <citation type="journal article" date="2015" name="Data Brief">
        <title>Shoot transcriptome of the giant reed, Arundo donax.</title>
        <authorList>
            <person name="Barrero R.A."/>
            <person name="Guerrero F.D."/>
            <person name="Moolhuijzen P."/>
            <person name="Goolsby J.A."/>
            <person name="Tidwell J."/>
            <person name="Bellgard S.E."/>
            <person name="Bellgard M.I."/>
        </authorList>
    </citation>
    <scope>NUCLEOTIDE SEQUENCE</scope>
    <source>
        <tissue evidence="1">Shoot tissue taken approximately 20 cm above the soil surface</tissue>
    </source>
</reference>
<dbReference type="AlphaFoldDB" id="A0A0A8Z2G8"/>
<protein>
    <submittedName>
        <fullName evidence="1">Uncharacterized protein</fullName>
    </submittedName>
</protein>
<name>A0A0A8Z2G8_ARUDO</name>
<organism evidence="1">
    <name type="scientific">Arundo donax</name>
    <name type="common">Giant reed</name>
    <name type="synonym">Donax arundinaceus</name>
    <dbReference type="NCBI Taxonomy" id="35708"/>
    <lineage>
        <taxon>Eukaryota</taxon>
        <taxon>Viridiplantae</taxon>
        <taxon>Streptophyta</taxon>
        <taxon>Embryophyta</taxon>
        <taxon>Tracheophyta</taxon>
        <taxon>Spermatophyta</taxon>
        <taxon>Magnoliopsida</taxon>
        <taxon>Liliopsida</taxon>
        <taxon>Poales</taxon>
        <taxon>Poaceae</taxon>
        <taxon>PACMAD clade</taxon>
        <taxon>Arundinoideae</taxon>
        <taxon>Arundineae</taxon>
        <taxon>Arundo</taxon>
    </lineage>
</organism>
<dbReference type="EMBL" id="GBRH01264899">
    <property type="protein sequence ID" value="JAD32996.1"/>
    <property type="molecule type" value="Transcribed_RNA"/>
</dbReference>
<evidence type="ECO:0000313" key="1">
    <source>
        <dbReference type="EMBL" id="JAD32996.1"/>
    </source>
</evidence>
<proteinExistence type="predicted"/>
<reference evidence="1" key="1">
    <citation type="submission" date="2014-09" db="EMBL/GenBank/DDBJ databases">
        <authorList>
            <person name="Magalhaes I.L.F."/>
            <person name="Oliveira U."/>
            <person name="Santos F.R."/>
            <person name="Vidigal T.H.D.A."/>
            <person name="Brescovit A.D."/>
            <person name="Santos A.J."/>
        </authorList>
    </citation>
    <scope>NUCLEOTIDE SEQUENCE</scope>
    <source>
        <tissue evidence="1">Shoot tissue taken approximately 20 cm above the soil surface</tissue>
    </source>
</reference>